<keyword evidence="2" id="KW-0812">Transmembrane</keyword>
<dbReference type="PANTHER" id="PTHR31672:SF13">
    <property type="entry name" value="F-BOX PROTEIN CPR30-LIKE"/>
    <property type="match status" value="1"/>
</dbReference>
<proteinExistence type="predicted"/>
<dbReference type="InterPro" id="IPR017451">
    <property type="entry name" value="F-box-assoc_interact_dom"/>
</dbReference>
<dbReference type="EMBL" id="JACEIK010001784">
    <property type="protein sequence ID" value="MCD7472146.1"/>
    <property type="molecule type" value="Genomic_DNA"/>
</dbReference>
<keyword evidence="5" id="KW-1185">Reference proteome</keyword>
<evidence type="ECO:0000259" key="3">
    <source>
        <dbReference type="PROSITE" id="PS50181"/>
    </source>
</evidence>
<dbReference type="Pfam" id="PF00646">
    <property type="entry name" value="F-box"/>
    <property type="match status" value="1"/>
</dbReference>
<name>A0ABS8TML3_DATST</name>
<evidence type="ECO:0000313" key="5">
    <source>
        <dbReference type="Proteomes" id="UP000823775"/>
    </source>
</evidence>
<evidence type="ECO:0000256" key="1">
    <source>
        <dbReference type="SAM" id="MobiDB-lite"/>
    </source>
</evidence>
<keyword evidence="2" id="KW-0472">Membrane</keyword>
<sequence length="291" mass="33671">MENECSKGRNRKYTQMDYEQPKRKLAHAQSSSLPSEIITEILIRLPIKILLRFQSVSKFWFALISSPQFVKAHLVKNKDYTHQRIMRTCIGHQMNSIKVYPMQSLNYESVTNPYDLDCPLKNHFMIVGSVNGLICLAFGAHRFLIWNPSIRKFKKVASLEIASGSHIAGFGYDELYDDYKLVSIFCGVKVEIYSLKRNSWRKIDDFQVGEVKSRLPTLVNSKLHWVTRCGDILSIDLTDEKWGRLEQPFYGEGDDGFDLGVLKTDLSMFRYYERMTCGHTNQGYNNEGSKH</sequence>
<feature type="region of interest" description="Disordered" evidence="1">
    <location>
        <begin position="1"/>
        <end position="20"/>
    </location>
</feature>
<dbReference type="InterPro" id="IPR001810">
    <property type="entry name" value="F-box_dom"/>
</dbReference>
<accession>A0ABS8TML3</accession>
<dbReference type="SUPFAM" id="SSF81383">
    <property type="entry name" value="F-box domain"/>
    <property type="match status" value="1"/>
</dbReference>
<gene>
    <name evidence="4" type="ORF">HAX54_013142</name>
</gene>
<dbReference type="PROSITE" id="PS50181">
    <property type="entry name" value="FBOX"/>
    <property type="match status" value="1"/>
</dbReference>
<dbReference type="InterPro" id="IPR006527">
    <property type="entry name" value="F-box-assoc_dom_typ1"/>
</dbReference>
<feature type="transmembrane region" description="Helical" evidence="2">
    <location>
        <begin position="124"/>
        <end position="145"/>
    </location>
</feature>
<evidence type="ECO:0000313" key="4">
    <source>
        <dbReference type="EMBL" id="MCD7472146.1"/>
    </source>
</evidence>
<dbReference type="InterPro" id="IPR036047">
    <property type="entry name" value="F-box-like_dom_sf"/>
</dbReference>
<dbReference type="Pfam" id="PF07734">
    <property type="entry name" value="FBA_1"/>
    <property type="match status" value="1"/>
</dbReference>
<dbReference type="Proteomes" id="UP000823775">
    <property type="component" value="Unassembled WGS sequence"/>
</dbReference>
<dbReference type="NCBIfam" id="TIGR01640">
    <property type="entry name" value="F_box_assoc_1"/>
    <property type="match status" value="1"/>
</dbReference>
<comment type="caution">
    <text evidence="4">The sequence shown here is derived from an EMBL/GenBank/DDBJ whole genome shotgun (WGS) entry which is preliminary data.</text>
</comment>
<dbReference type="SMART" id="SM00256">
    <property type="entry name" value="FBOX"/>
    <property type="match status" value="1"/>
</dbReference>
<dbReference type="SUPFAM" id="SSF50965">
    <property type="entry name" value="Galactose oxidase, central domain"/>
    <property type="match status" value="1"/>
</dbReference>
<keyword evidence="2" id="KW-1133">Transmembrane helix</keyword>
<dbReference type="InterPro" id="IPR050796">
    <property type="entry name" value="SCF_F-box_component"/>
</dbReference>
<organism evidence="4 5">
    <name type="scientific">Datura stramonium</name>
    <name type="common">Jimsonweed</name>
    <name type="synonym">Common thornapple</name>
    <dbReference type="NCBI Taxonomy" id="4076"/>
    <lineage>
        <taxon>Eukaryota</taxon>
        <taxon>Viridiplantae</taxon>
        <taxon>Streptophyta</taxon>
        <taxon>Embryophyta</taxon>
        <taxon>Tracheophyta</taxon>
        <taxon>Spermatophyta</taxon>
        <taxon>Magnoliopsida</taxon>
        <taxon>eudicotyledons</taxon>
        <taxon>Gunneridae</taxon>
        <taxon>Pentapetalae</taxon>
        <taxon>asterids</taxon>
        <taxon>lamiids</taxon>
        <taxon>Solanales</taxon>
        <taxon>Solanaceae</taxon>
        <taxon>Solanoideae</taxon>
        <taxon>Datureae</taxon>
        <taxon>Datura</taxon>
    </lineage>
</organism>
<evidence type="ECO:0000256" key="2">
    <source>
        <dbReference type="SAM" id="Phobius"/>
    </source>
</evidence>
<dbReference type="PANTHER" id="PTHR31672">
    <property type="entry name" value="BNACNNG10540D PROTEIN"/>
    <property type="match status" value="1"/>
</dbReference>
<protein>
    <recommendedName>
        <fullName evidence="3">F-box domain-containing protein</fullName>
    </recommendedName>
</protein>
<dbReference type="InterPro" id="IPR011043">
    <property type="entry name" value="Gal_Oxase/kelch_b-propeller"/>
</dbReference>
<dbReference type="CDD" id="cd22157">
    <property type="entry name" value="F-box_AtFBW1-like"/>
    <property type="match status" value="1"/>
</dbReference>
<feature type="domain" description="F-box" evidence="3">
    <location>
        <begin position="27"/>
        <end position="73"/>
    </location>
</feature>
<reference evidence="4 5" key="1">
    <citation type="journal article" date="2021" name="BMC Genomics">
        <title>Datura genome reveals duplications of psychoactive alkaloid biosynthetic genes and high mutation rate following tissue culture.</title>
        <authorList>
            <person name="Rajewski A."/>
            <person name="Carter-House D."/>
            <person name="Stajich J."/>
            <person name="Litt A."/>
        </authorList>
    </citation>
    <scope>NUCLEOTIDE SEQUENCE [LARGE SCALE GENOMIC DNA]</scope>
    <source>
        <strain evidence="4">AR-01</strain>
    </source>
</reference>
<dbReference type="Gene3D" id="1.20.1280.50">
    <property type="match status" value="1"/>
</dbReference>